<dbReference type="EMBL" id="JBHTEK010000001">
    <property type="protein sequence ID" value="MFC7669673.1"/>
    <property type="molecule type" value="Genomic_DNA"/>
</dbReference>
<keyword evidence="2" id="KW-1185">Reference proteome</keyword>
<dbReference type="RefSeq" id="WP_380205162.1">
    <property type="nucleotide sequence ID" value="NZ_JBHTEK010000001.1"/>
</dbReference>
<accession>A0ABW2U835</accession>
<protein>
    <recommendedName>
        <fullName evidence="3">DUF433 domain-containing protein</fullName>
    </recommendedName>
</protein>
<comment type="caution">
    <text evidence="1">The sequence shown here is derived from an EMBL/GenBank/DDBJ whole genome shotgun (WGS) entry which is preliminary data.</text>
</comment>
<evidence type="ECO:0000313" key="1">
    <source>
        <dbReference type="EMBL" id="MFC7669673.1"/>
    </source>
</evidence>
<evidence type="ECO:0008006" key="3">
    <source>
        <dbReference type="Google" id="ProtNLM"/>
    </source>
</evidence>
<name>A0ABW2U835_9BACT</name>
<reference evidence="2" key="1">
    <citation type="journal article" date="2019" name="Int. J. Syst. Evol. Microbiol.">
        <title>The Global Catalogue of Microorganisms (GCM) 10K type strain sequencing project: providing services to taxonomists for standard genome sequencing and annotation.</title>
        <authorList>
            <consortium name="The Broad Institute Genomics Platform"/>
            <consortium name="The Broad Institute Genome Sequencing Center for Infectious Disease"/>
            <person name="Wu L."/>
            <person name="Ma J."/>
        </authorList>
    </citation>
    <scope>NUCLEOTIDE SEQUENCE [LARGE SCALE GENOMIC DNA]</scope>
    <source>
        <strain evidence="2">JCM 19635</strain>
    </source>
</reference>
<proteinExistence type="predicted"/>
<evidence type="ECO:0000313" key="2">
    <source>
        <dbReference type="Proteomes" id="UP001596513"/>
    </source>
</evidence>
<dbReference type="Proteomes" id="UP001596513">
    <property type="component" value="Unassembled WGS sequence"/>
</dbReference>
<sequence>MAGYYELRLPSDPKIIGVRNGIMQVEICDEVFLSAIRPVLFNGTEVPLSDEAKAMTITCLRVLPRAKLTDVLSFGPSLTWCPFLVKRTTLSLLSTFHIRITHVFPVALDPDPQGLNEYALAFIQPLWMDFIDFPRSTYYTGSDILNNKQRCVFSTKEEYIKRPDPLALPERIVLAPHFDLSLDLFYLVGCGICVSERLKQALEQEKTSGVKIFSTMIATAAANG</sequence>
<organism evidence="1 2">
    <name type="scientific">Hymenobacter humi</name>
    <dbReference type="NCBI Taxonomy" id="1411620"/>
    <lineage>
        <taxon>Bacteria</taxon>
        <taxon>Pseudomonadati</taxon>
        <taxon>Bacteroidota</taxon>
        <taxon>Cytophagia</taxon>
        <taxon>Cytophagales</taxon>
        <taxon>Hymenobacteraceae</taxon>
        <taxon>Hymenobacter</taxon>
    </lineage>
</organism>
<gene>
    <name evidence="1" type="ORF">ACFQT0_21610</name>
</gene>